<dbReference type="Proteomes" id="UP000321408">
    <property type="component" value="Chromosome"/>
</dbReference>
<reference evidence="1 2" key="1">
    <citation type="journal article" date="2020" name="Nature">
        <title>Isolation of an archaeon at the prokaryote-eukaryote interface.</title>
        <authorList>
            <person name="Imachi H."/>
            <person name="Nobu M.K."/>
            <person name="Nakahara N."/>
            <person name="Morono Y."/>
            <person name="Ogawara M."/>
            <person name="Takaki Y."/>
            <person name="Takano Y."/>
            <person name="Uematsu K."/>
            <person name="Ikuta T."/>
            <person name="Ito M."/>
            <person name="Matsui Y."/>
            <person name="Miyazaki M."/>
            <person name="Murata K."/>
            <person name="Saito Y."/>
            <person name="Sakai S."/>
            <person name="Song C."/>
            <person name="Tasumi E."/>
            <person name="Yamanaka Y."/>
            <person name="Yamaguchi T."/>
            <person name="Kamagata Y."/>
            <person name="Tamaki H."/>
            <person name="Takai K."/>
        </authorList>
    </citation>
    <scope>NUCLEOTIDE SEQUENCE [LARGE SCALE GENOMIC DNA]</scope>
    <source>
        <strain evidence="1 2">MK-D1</strain>
    </source>
</reference>
<protein>
    <submittedName>
        <fullName evidence="1">Uncharacterized protein</fullName>
    </submittedName>
</protein>
<dbReference type="KEGG" id="psyt:DSAG12_02128"/>
<dbReference type="GeneID" id="41330117"/>
<evidence type="ECO:0000313" key="1">
    <source>
        <dbReference type="EMBL" id="QEE16298.1"/>
    </source>
</evidence>
<name>A0A5B9DAX9_9ARCH</name>
<accession>A0A5B9DAX9</accession>
<sequence length="709" mass="82644">MSLYIEFKKAKSDLFFKKDLYQKIFRIFEGKGGDQIITDQILPKGTHIQDLLILNSDMKRARDSILMKIQELVKNDIKFSENLFYFSQYGGSKTQFLNLVKSIIWQHSPNCIPILLEDISQIKVRAIFEKMIGQLLKRISIIPKFEENTQLYDEFLSELNKLISRVHIAFNQSKNLGDAHEIINKLMNIKNPVAKDQLRKLNDILHSTIMVDKIDILNEIVLLMKFCSKYDLIFLFMFDEMDLWLKSTSDHPELSQKFRDQHKFMKKILDIPKSQVKIFFLFACTDRVNRLLFSQDQLFINSSPAASRLNQIYVSAEKIMEAGCYGSEIKQALVKIAIYYLANNEKKDFSEQFFTQVAPILEKKYQSYSRRTSNSRIIRMLESYQFLVNPLTYGMKHWENNVKLYGDLIEEHLDKILKRIHIKFVRKEILVDPSKIYSKDRLDGYFVIYGADRHEVKTYVEIKLTKKFEGKKASQFLQWLSLNLEKKIVLIVFSPTPKSEILKQISLYADSQGYPQDFIKRIELIHIENPYAFAPINYLSDKSLDSDQILNFYNLFAFWLDFIGDFSHKFQQVIDNIGFGVFPPETHIGGNSEASGIEDDGPPPDDFTLEEKISLNLMLNLYLEKAFTPSGKMGKAKIEKIISQKALGISDLEKSLENMREGNLLLRITDKQVQFDKDLIHINDLDNFKKKIRSVLTNSKNTQGINSFF</sequence>
<gene>
    <name evidence="1" type="ORF">DSAG12_02128</name>
</gene>
<evidence type="ECO:0000313" key="2">
    <source>
        <dbReference type="Proteomes" id="UP000321408"/>
    </source>
</evidence>
<keyword evidence="2" id="KW-1185">Reference proteome</keyword>
<organism evidence="1 2">
    <name type="scientific">Promethearchaeum syntrophicum</name>
    <dbReference type="NCBI Taxonomy" id="2594042"/>
    <lineage>
        <taxon>Archaea</taxon>
        <taxon>Promethearchaeati</taxon>
        <taxon>Promethearchaeota</taxon>
        <taxon>Promethearchaeia</taxon>
        <taxon>Promethearchaeales</taxon>
        <taxon>Promethearchaeaceae</taxon>
        <taxon>Promethearchaeum</taxon>
    </lineage>
</organism>
<dbReference type="AlphaFoldDB" id="A0A5B9DAX9"/>
<dbReference type="EMBL" id="CP042905">
    <property type="protein sequence ID" value="QEE16298.1"/>
    <property type="molecule type" value="Genomic_DNA"/>
</dbReference>
<proteinExistence type="predicted"/>
<dbReference type="RefSeq" id="WP_147663174.1">
    <property type="nucleotide sequence ID" value="NZ_CP042905.2"/>
</dbReference>
<reference evidence="1 2" key="2">
    <citation type="journal article" date="2024" name="Int. J. Syst. Evol. Microbiol.">
        <title>Promethearchaeum syntrophicum gen. nov., sp. nov., an anaerobic, obligately syntrophic archaeon, the first isolate of the lineage 'Asgard' archaea, and proposal of the new archaeal phylum Promethearchaeota phyl. nov. and kingdom Promethearchaeati regn. nov.</title>
        <authorList>
            <person name="Imachi H."/>
            <person name="Nobu M.K."/>
            <person name="Kato S."/>
            <person name="Takaki Y."/>
            <person name="Miyazaki M."/>
            <person name="Miyata M."/>
            <person name="Ogawara M."/>
            <person name="Saito Y."/>
            <person name="Sakai S."/>
            <person name="Tahara Y.O."/>
            <person name="Takano Y."/>
            <person name="Tasumi E."/>
            <person name="Uematsu K."/>
            <person name="Yoshimura T."/>
            <person name="Itoh T."/>
            <person name="Ohkuma M."/>
            <person name="Takai K."/>
        </authorList>
    </citation>
    <scope>NUCLEOTIDE SEQUENCE [LARGE SCALE GENOMIC DNA]</scope>
    <source>
        <strain evidence="1 2">MK-D1</strain>
    </source>
</reference>